<name>A0A1G5I838_9FIRM</name>
<dbReference type="SUPFAM" id="SSF51735">
    <property type="entry name" value="NAD(P)-binding Rossmann-fold domains"/>
    <property type="match status" value="1"/>
</dbReference>
<dbReference type="Proteomes" id="UP000198636">
    <property type="component" value="Unassembled WGS sequence"/>
</dbReference>
<dbReference type="AlphaFoldDB" id="A0A1G5I838"/>
<dbReference type="Pfam" id="PF01408">
    <property type="entry name" value="GFO_IDH_MocA"/>
    <property type="match status" value="1"/>
</dbReference>
<dbReference type="EMBL" id="FMUS01000014">
    <property type="protein sequence ID" value="SCY72292.1"/>
    <property type="molecule type" value="Genomic_DNA"/>
</dbReference>
<evidence type="ECO:0000313" key="5">
    <source>
        <dbReference type="EMBL" id="SCY72292.1"/>
    </source>
</evidence>
<evidence type="ECO:0000313" key="6">
    <source>
        <dbReference type="Proteomes" id="UP000198636"/>
    </source>
</evidence>
<dbReference type="Pfam" id="PF00015">
    <property type="entry name" value="MCPsignal"/>
    <property type="match status" value="1"/>
</dbReference>
<evidence type="ECO:0000256" key="3">
    <source>
        <dbReference type="PROSITE-ProRule" id="PRU00284"/>
    </source>
</evidence>
<accession>A0A1G5I838</accession>
<dbReference type="GO" id="GO:0006935">
    <property type="term" value="P:chemotaxis"/>
    <property type="evidence" value="ECO:0007669"/>
    <property type="project" value="InterPro"/>
</dbReference>
<dbReference type="InterPro" id="IPR004090">
    <property type="entry name" value="Chemotax_Me-accpt_rcpt"/>
</dbReference>
<sequence>MRVGIIGGGNGGTSILKTLSKMKEINIAGIIDINDEAPGIQMAKSLNIFSSSRIEDLFSKQLDIVIEATGASKVKEEVMKHNKQNVSIMCSKAANLMMHLVENEEKLHNKIEAQLKEVDELTTVTSGGIEKMNSSIENIGMLSNALNQFASRTINLVQETDEIIKIMGRITQQTNILGLNASIEAARAGEQGKGFAVVAKEVQKLASNNEDFTNQISDILNTINQEVKGVSKEIERLNDVSKGQNLIGKDLSEAIDKLKTNIHNA</sequence>
<feature type="domain" description="Methyl-accepting transducer" evidence="4">
    <location>
        <begin position="157"/>
        <end position="265"/>
    </location>
</feature>
<dbReference type="SUPFAM" id="SSF58104">
    <property type="entry name" value="Methyl-accepting chemotaxis protein (MCP) signaling domain"/>
    <property type="match status" value="1"/>
</dbReference>
<comment type="similarity">
    <text evidence="2">Belongs to the methyl-accepting chemotaxis (MCP) protein family.</text>
</comment>
<dbReference type="GO" id="GO:0000166">
    <property type="term" value="F:nucleotide binding"/>
    <property type="evidence" value="ECO:0007669"/>
    <property type="project" value="InterPro"/>
</dbReference>
<proteinExistence type="inferred from homology"/>
<dbReference type="OrthoDB" id="9816519at2"/>
<dbReference type="InterPro" id="IPR000683">
    <property type="entry name" value="Gfo/Idh/MocA-like_OxRdtase_N"/>
</dbReference>
<dbReference type="InterPro" id="IPR036291">
    <property type="entry name" value="NAD(P)-bd_dom_sf"/>
</dbReference>
<evidence type="ECO:0000256" key="2">
    <source>
        <dbReference type="ARBA" id="ARBA00029447"/>
    </source>
</evidence>
<evidence type="ECO:0000256" key="1">
    <source>
        <dbReference type="ARBA" id="ARBA00023224"/>
    </source>
</evidence>
<gene>
    <name evidence="5" type="ORF">SAMN03080606_02271</name>
</gene>
<dbReference type="SMART" id="SM00283">
    <property type="entry name" value="MA"/>
    <property type="match status" value="1"/>
</dbReference>
<dbReference type="Gene3D" id="6.10.250.3200">
    <property type="match status" value="1"/>
</dbReference>
<evidence type="ECO:0000259" key="4">
    <source>
        <dbReference type="PROSITE" id="PS50111"/>
    </source>
</evidence>
<dbReference type="GO" id="GO:0004888">
    <property type="term" value="F:transmembrane signaling receptor activity"/>
    <property type="evidence" value="ECO:0007669"/>
    <property type="project" value="InterPro"/>
</dbReference>
<dbReference type="PROSITE" id="PS50111">
    <property type="entry name" value="CHEMOTAXIS_TRANSDUC_2"/>
    <property type="match status" value="1"/>
</dbReference>
<dbReference type="STRING" id="1120976.SAMN03080606_02271"/>
<dbReference type="Gene3D" id="3.40.50.720">
    <property type="entry name" value="NAD(P)-binding Rossmann-like Domain"/>
    <property type="match status" value="1"/>
</dbReference>
<keyword evidence="6" id="KW-1185">Reference proteome</keyword>
<organism evidence="5 6">
    <name type="scientific">Alkaliphilus peptidifermentans DSM 18978</name>
    <dbReference type="NCBI Taxonomy" id="1120976"/>
    <lineage>
        <taxon>Bacteria</taxon>
        <taxon>Bacillati</taxon>
        <taxon>Bacillota</taxon>
        <taxon>Clostridia</taxon>
        <taxon>Peptostreptococcales</taxon>
        <taxon>Natronincolaceae</taxon>
        <taxon>Alkaliphilus</taxon>
    </lineage>
</organism>
<dbReference type="RefSeq" id="WP_091543388.1">
    <property type="nucleotide sequence ID" value="NZ_FMUS01000014.1"/>
</dbReference>
<dbReference type="GO" id="GO:0007165">
    <property type="term" value="P:signal transduction"/>
    <property type="evidence" value="ECO:0007669"/>
    <property type="project" value="UniProtKB-KW"/>
</dbReference>
<dbReference type="InterPro" id="IPR004089">
    <property type="entry name" value="MCPsignal_dom"/>
</dbReference>
<protein>
    <submittedName>
        <fullName evidence="5">Methyl-accepting chemotaxis protein</fullName>
    </submittedName>
</protein>
<dbReference type="PANTHER" id="PTHR32089">
    <property type="entry name" value="METHYL-ACCEPTING CHEMOTAXIS PROTEIN MCPB"/>
    <property type="match status" value="1"/>
</dbReference>
<keyword evidence="1 3" id="KW-0807">Transducer</keyword>
<dbReference type="GO" id="GO:0016020">
    <property type="term" value="C:membrane"/>
    <property type="evidence" value="ECO:0007669"/>
    <property type="project" value="InterPro"/>
</dbReference>
<dbReference type="PRINTS" id="PR00260">
    <property type="entry name" value="CHEMTRNSDUCR"/>
</dbReference>
<dbReference type="PANTHER" id="PTHR32089:SF112">
    <property type="entry name" value="LYSOZYME-LIKE PROTEIN-RELATED"/>
    <property type="match status" value="1"/>
</dbReference>
<reference evidence="5 6" key="1">
    <citation type="submission" date="2016-10" db="EMBL/GenBank/DDBJ databases">
        <authorList>
            <person name="de Groot N.N."/>
        </authorList>
    </citation>
    <scope>NUCLEOTIDE SEQUENCE [LARGE SCALE GENOMIC DNA]</scope>
    <source>
        <strain evidence="5 6">DSM 18978</strain>
    </source>
</reference>